<evidence type="ECO:0000256" key="1">
    <source>
        <dbReference type="SAM" id="Phobius"/>
    </source>
</evidence>
<keyword evidence="3" id="KW-1185">Reference proteome</keyword>
<gene>
    <name evidence="2" type="ORF">SAMN05216565_10669</name>
</gene>
<evidence type="ECO:0000313" key="2">
    <source>
        <dbReference type="EMBL" id="SDP74436.1"/>
    </source>
</evidence>
<proteinExistence type="predicted"/>
<protein>
    <submittedName>
        <fullName evidence="2">YrhC-like protein</fullName>
    </submittedName>
</protein>
<reference evidence="3" key="1">
    <citation type="submission" date="2016-10" db="EMBL/GenBank/DDBJ databases">
        <authorList>
            <person name="Varghese N."/>
            <person name="Submissions S."/>
        </authorList>
    </citation>
    <scope>NUCLEOTIDE SEQUENCE [LARGE SCALE GENOMIC DNA]</scope>
    <source>
        <strain evidence="3">IBRC-M10078</strain>
    </source>
</reference>
<dbReference type="RefSeq" id="WP_175490294.1">
    <property type="nucleotide sequence ID" value="NZ_FNJU01000006.1"/>
</dbReference>
<dbReference type="Pfam" id="PF14143">
    <property type="entry name" value="YrhC"/>
    <property type="match status" value="1"/>
</dbReference>
<dbReference type="Proteomes" id="UP000199159">
    <property type="component" value="Unassembled WGS sequence"/>
</dbReference>
<dbReference type="STRING" id="930152.SAMN05216565_10669"/>
<dbReference type="InterPro" id="IPR025418">
    <property type="entry name" value="YrhC-like"/>
</dbReference>
<organism evidence="2 3">
    <name type="scientific">Litchfieldia salsa</name>
    <dbReference type="NCBI Taxonomy" id="930152"/>
    <lineage>
        <taxon>Bacteria</taxon>
        <taxon>Bacillati</taxon>
        <taxon>Bacillota</taxon>
        <taxon>Bacilli</taxon>
        <taxon>Bacillales</taxon>
        <taxon>Bacillaceae</taxon>
        <taxon>Litchfieldia</taxon>
    </lineage>
</organism>
<name>A0A1H0V8M1_9BACI</name>
<evidence type="ECO:0000313" key="3">
    <source>
        <dbReference type="Proteomes" id="UP000199159"/>
    </source>
</evidence>
<keyword evidence="1" id="KW-0472">Membrane</keyword>
<keyword evidence="1" id="KW-1133">Transmembrane helix</keyword>
<dbReference type="EMBL" id="FNJU01000006">
    <property type="protein sequence ID" value="SDP74436.1"/>
    <property type="molecule type" value="Genomic_DNA"/>
</dbReference>
<accession>A0A1H0V8M1</accession>
<feature type="transmembrane region" description="Helical" evidence="1">
    <location>
        <begin position="21"/>
        <end position="38"/>
    </location>
</feature>
<sequence>MDLEKVKVIQHKITDYKRYSFILIAVSVFLYIGVLIPNEGKTNLQMIALMGTTVLFLITSFCLFRTVIKYKRELSEIDQ</sequence>
<feature type="transmembrane region" description="Helical" evidence="1">
    <location>
        <begin position="44"/>
        <end position="64"/>
    </location>
</feature>
<keyword evidence="1" id="KW-0812">Transmembrane</keyword>
<dbReference type="AlphaFoldDB" id="A0A1H0V8M1"/>